<organism evidence="1 2">
    <name type="scientific">Aegilops tauschii subsp. strangulata</name>
    <name type="common">Goatgrass</name>
    <dbReference type="NCBI Taxonomy" id="200361"/>
    <lineage>
        <taxon>Eukaryota</taxon>
        <taxon>Viridiplantae</taxon>
        <taxon>Streptophyta</taxon>
        <taxon>Embryophyta</taxon>
        <taxon>Tracheophyta</taxon>
        <taxon>Spermatophyta</taxon>
        <taxon>Magnoliopsida</taxon>
        <taxon>Liliopsida</taxon>
        <taxon>Poales</taxon>
        <taxon>Poaceae</taxon>
        <taxon>BOP clade</taxon>
        <taxon>Pooideae</taxon>
        <taxon>Triticodae</taxon>
        <taxon>Triticeae</taxon>
        <taxon>Triticinae</taxon>
        <taxon>Aegilops</taxon>
    </lineage>
</organism>
<dbReference type="Gramene" id="AET1Gv20027700.1">
    <property type="protein sequence ID" value="AET1Gv20027700.1"/>
    <property type="gene ID" value="AET1Gv20027700"/>
</dbReference>
<reference evidence="1" key="5">
    <citation type="journal article" date="2021" name="G3 (Bethesda)">
        <title>Aegilops tauschii genome assembly Aet v5.0 features greater sequence contiguity and improved annotation.</title>
        <authorList>
            <person name="Wang L."/>
            <person name="Zhu T."/>
            <person name="Rodriguez J.C."/>
            <person name="Deal K.R."/>
            <person name="Dubcovsky J."/>
            <person name="McGuire P.E."/>
            <person name="Lux T."/>
            <person name="Spannagl M."/>
            <person name="Mayer K.F.X."/>
            <person name="Baldrich P."/>
            <person name="Meyers B.C."/>
            <person name="Huo N."/>
            <person name="Gu Y.Q."/>
            <person name="Zhou H."/>
            <person name="Devos K.M."/>
            <person name="Bennetzen J.L."/>
            <person name="Unver T."/>
            <person name="Budak H."/>
            <person name="Gulick P.J."/>
            <person name="Galiba G."/>
            <person name="Kalapos B."/>
            <person name="Nelson D.R."/>
            <person name="Li P."/>
            <person name="You F.M."/>
            <person name="Luo M.C."/>
            <person name="Dvorak J."/>
        </authorList>
    </citation>
    <scope>NUCLEOTIDE SEQUENCE [LARGE SCALE GENOMIC DNA]</scope>
    <source>
        <strain evidence="1">cv. AL8/78</strain>
    </source>
</reference>
<dbReference type="AlphaFoldDB" id="A0A452XJ53"/>
<dbReference type="EnsemblPlants" id="AET1Gv20027700.1">
    <property type="protein sequence ID" value="AET1Gv20027700.1"/>
    <property type="gene ID" value="AET1Gv20027700"/>
</dbReference>
<evidence type="ECO:0000313" key="1">
    <source>
        <dbReference type="EnsemblPlants" id="AET1Gv20027700.1"/>
    </source>
</evidence>
<protein>
    <submittedName>
        <fullName evidence="1">Uncharacterized protein</fullName>
    </submittedName>
</protein>
<sequence length="72" mass="8049">MAEAAFRHYDTLLGTAVEHDHSMDLSQLIEGSDLSDLDATFCPEERWEAVKRLPAHKAAEPDGFSAEFLRVC</sequence>
<name>A0A452XJ53_AEGTS</name>
<keyword evidence="2" id="KW-1185">Reference proteome</keyword>
<reference evidence="2" key="2">
    <citation type="journal article" date="2017" name="Nat. Plants">
        <title>The Aegilops tauschii genome reveals multiple impacts of transposons.</title>
        <authorList>
            <person name="Zhao G."/>
            <person name="Zou C."/>
            <person name="Li K."/>
            <person name="Wang K."/>
            <person name="Li T."/>
            <person name="Gao L."/>
            <person name="Zhang X."/>
            <person name="Wang H."/>
            <person name="Yang Z."/>
            <person name="Liu X."/>
            <person name="Jiang W."/>
            <person name="Mao L."/>
            <person name="Kong X."/>
            <person name="Jiao Y."/>
            <person name="Jia J."/>
        </authorList>
    </citation>
    <scope>NUCLEOTIDE SEQUENCE [LARGE SCALE GENOMIC DNA]</scope>
    <source>
        <strain evidence="2">cv. AL8/78</strain>
    </source>
</reference>
<accession>A0A452XJ53</accession>
<evidence type="ECO:0000313" key="2">
    <source>
        <dbReference type="Proteomes" id="UP000015105"/>
    </source>
</evidence>
<reference evidence="2" key="1">
    <citation type="journal article" date="2014" name="Science">
        <title>Ancient hybridizations among the ancestral genomes of bread wheat.</title>
        <authorList>
            <consortium name="International Wheat Genome Sequencing Consortium,"/>
            <person name="Marcussen T."/>
            <person name="Sandve S.R."/>
            <person name="Heier L."/>
            <person name="Spannagl M."/>
            <person name="Pfeifer M."/>
            <person name="Jakobsen K.S."/>
            <person name="Wulff B.B."/>
            <person name="Steuernagel B."/>
            <person name="Mayer K.F."/>
            <person name="Olsen O.A."/>
        </authorList>
    </citation>
    <scope>NUCLEOTIDE SEQUENCE [LARGE SCALE GENOMIC DNA]</scope>
    <source>
        <strain evidence="2">cv. AL8/78</strain>
    </source>
</reference>
<proteinExistence type="predicted"/>
<dbReference type="Proteomes" id="UP000015105">
    <property type="component" value="Chromosome 1D"/>
</dbReference>
<reference evidence="1" key="4">
    <citation type="submission" date="2019-03" db="UniProtKB">
        <authorList>
            <consortium name="EnsemblPlants"/>
        </authorList>
    </citation>
    <scope>IDENTIFICATION</scope>
</reference>
<reference evidence="1" key="3">
    <citation type="journal article" date="2017" name="Nature">
        <title>Genome sequence of the progenitor of the wheat D genome Aegilops tauschii.</title>
        <authorList>
            <person name="Luo M.C."/>
            <person name="Gu Y.Q."/>
            <person name="Puiu D."/>
            <person name="Wang H."/>
            <person name="Twardziok S.O."/>
            <person name="Deal K.R."/>
            <person name="Huo N."/>
            <person name="Zhu T."/>
            <person name="Wang L."/>
            <person name="Wang Y."/>
            <person name="McGuire P.E."/>
            <person name="Liu S."/>
            <person name="Long H."/>
            <person name="Ramasamy R.K."/>
            <person name="Rodriguez J.C."/>
            <person name="Van S.L."/>
            <person name="Yuan L."/>
            <person name="Wang Z."/>
            <person name="Xia Z."/>
            <person name="Xiao L."/>
            <person name="Anderson O.D."/>
            <person name="Ouyang S."/>
            <person name="Liang Y."/>
            <person name="Zimin A.V."/>
            <person name="Pertea G."/>
            <person name="Qi P."/>
            <person name="Bennetzen J.L."/>
            <person name="Dai X."/>
            <person name="Dawson M.W."/>
            <person name="Muller H.G."/>
            <person name="Kugler K."/>
            <person name="Rivarola-Duarte L."/>
            <person name="Spannagl M."/>
            <person name="Mayer K.F.X."/>
            <person name="Lu F.H."/>
            <person name="Bevan M.W."/>
            <person name="Leroy P."/>
            <person name="Li P."/>
            <person name="You F.M."/>
            <person name="Sun Q."/>
            <person name="Liu Z."/>
            <person name="Lyons E."/>
            <person name="Wicker T."/>
            <person name="Salzberg S.L."/>
            <person name="Devos K.M."/>
            <person name="Dvorak J."/>
        </authorList>
    </citation>
    <scope>NUCLEOTIDE SEQUENCE [LARGE SCALE GENOMIC DNA]</scope>
    <source>
        <strain evidence="1">cv. AL8/78</strain>
    </source>
</reference>